<dbReference type="GO" id="GO:0004567">
    <property type="term" value="F:beta-mannosidase activity"/>
    <property type="evidence" value="ECO:0007669"/>
    <property type="project" value="UniProtKB-EC"/>
</dbReference>
<evidence type="ECO:0000259" key="5">
    <source>
        <dbReference type="Pfam" id="PF22666"/>
    </source>
</evidence>
<evidence type="ECO:0000256" key="3">
    <source>
        <dbReference type="ARBA" id="ARBA00022801"/>
    </source>
</evidence>
<evidence type="ECO:0000256" key="2">
    <source>
        <dbReference type="ARBA" id="ARBA00012754"/>
    </source>
</evidence>
<organism evidence="6 7">
    <name type="scientific">Bifidobacterium hapali</name>
    <dbReference type="NCBI Taxonomy" id="1630172"/>
    <lineage>
        <taxon>Bacteria</taxon>
        <taxon>Bacillati</taxon>
        <taxon>Actinomycetota</taxon>
        <taxon>Actinomycetes</taxon>
        <taxon>Bifidobacteriales</taxon>
        <taxon>Bifidobacteriaceae</taxon>
        <taxon>Bifidobacterium</taxon>
    </lineage>
</organism>
<dbReference type="PANTHER" id="PTHR43730:SF1">
    <property type="entry name" value="BETA-MANNOSIDASE"/>
    <property type="match status" value="1"/>
</dbReference>
<name>A0A261G4W6_9BIFI</name>
<dbReference type="InterPro" id="IPR050887">
    <property type="entry name" value="Beta-mannosidase_GH2"/>
</dbReference>
<dbReference type="Pfam" id="PF22666">
    <property type="entry name" value="Glyco_hydro_2_N2"/>
    <property type="match status" value="1"/>
</dbReference>
<evidence type="ECO:0000313" key="6">
    <source>
        <dbReference type="EMBL" id="OZG66245.1"/>
    </source>
</evidence>
<dbReference type="GO" id="GO:0005975">
    <property type="term" value="P:carbohydrate metabolic process"/>
    <property type="evidence" value="ECO:0007669"/>
    <property type="project" value="UniProtKB-ARBA"/>
</dbReference>
<evidence type="ECO:0000313" key="7">
    <source>
        <dbReference type="Proteomes" id="UP000216074"/>
    </source>
</evidence>
<gene>
    <name evidence="6" type="ORF">BHAP_0413</name>
</gene>
<dbReference type="OrthoDB" id="9758603at2"/>
<dbReference type="Gene3D" id="2.60.40.10">
    <property type="entry name" value="Immunoglobulins"/>
    <property type="match status" value="1"/>
</dbReference>
<keyword evidence="4" id="KW-0326">Glycosidase</keyword>
<proteinExistence type="predicted"/>
<feature type="domain" description="Beta-mannosidase-like galactose-binding" evidence="5">
    <location>
        <begin position="37"/>
        <end position="189"/>
    </location>
</feature>
<dbReference type="Gene3D" id="3.20.20.80">
    <property type="entry name" value="Glycosidases"/>
    <property type="match status" value="1"/>
</dbReference>
<dbReference type="EMBL" id="MWWY01000006">
    <property type="protein sequence ID" value="OZG66245.1"/>
    <property type="molecule type" value="Genomic_DNA"/>
</dbReference>
<comment type="catalytic activity">
    <reaction evidence="1">
        <text>Hydrolysis of terminal, non-reducing beta-D-mannose residues in beta-D-mannosides.</text>
        <dbReference type="EC" id="3.2.1.25"/>
    </reaction>
</comment>
<dbReference type="InterPro" id="IPR008979">
    <property type="entry name" value="Galactose-bd-like_sf"/>
</dbReference>
<reference evidence="6 7" key="1">
    <citation type="journal article" date="2017" name="BMC Genomics">
        <title>Comparative genomic and phylogenomic analyses of the Bifidobacteriaceae family.</title>
        <authorList>
            <person name="Lugli G.A."/>
            <person name="Milani C."/>
            <person name="Turroni F."/>
            <person name="Duranti S."/>
            <person name="Mancabelli L."/>
            <person name="Mangifesta M."/>
            <person name="Ferrario C."/>
            <person name="Modesto M."/>
            <person name="Mattarelli P."/>
            <person name="Jiri K."/>
            <person name="van Sinderen D."/>
            <person name="Ventura M."/>
        </authorList>
    </citation>
    <scope>NUCLEOTIDE SEQUENCE [LARGE SCALE GENOMIC DNA]</scope>
    <source>
        <strain evidence="6 7">DSM 100202</strain>
    </source>
</reference>
<dbReference type="Gene3D" id="2.60.120.260">
    <property type="entry name" value="Galactose-binding domain-like"/>
    <property type="match status" value="1"/>
</dbReference>
<dbReference type="InterPro" id="IPR054593">
    <property type="entry name" value="Beta-mannosidase-like_N2"/>
</dbReference>
<dbReference type="SUPFAM" id="SSF49785">
    <property type="entry name" value="Galactose-binding domain-like"/>
    <property type="match status" value="1"/>
</dbReference>
<dbReference type="InterPro" id="IPR013783">
    <property type="entry name" value="Ig-like_fold"/>
</dbReference>
<dbReference type="Proteomes" id="UP000216074">
    <property type="component" value="Unassembled WGS sequence"/>
</dbReference>
<keyword evidence="7" id="KW-1185">Reference proteome</keyword>
<dbReference type="InterPro" id="IPR036156">
    <property type="entry name" value="Beta-gal/glucu_dom_sf"/>
</dbReference>
<dbReference type="GO" id="GO:0006516">
    <property type="term" value="P:glycoprotein catabolic process"/>
    <property type="evidence" value="ECO:0007669"/>
    <property type="project" value="TreeGrafter"/>
</dbReference>
<dbReference type="InterPro" id="IPR017853">
    <property type="entry name" value="GH"/>
</dbReference>
<dbReference type="EC" id="3.2.1.25" evidence="2"/>
<evidence type="ECO:0000256" key="1">
    <source>
        <dbReference type="ARBA" id="ARBA00000829"/>
    </source>
</evidence>
<evidence type="ECO:0000256" key="4">
    <source>
        <dbReference type="ARBA" id="ARBA00023295"/>
    </source>
</evidence>
<dbReference type="SUPFAM" id="SSF51445">
    <property type="entry name" value="(Trans)glycosidases"/>
    <property type="match status" value="1"/>
</dbReference>
<dbReference type="SUPFAM" id="SSF49303">
    <property type="entry name" value="beta-Galactosidase/glucuronidase domain"/>
    <property type="match status" value="1"/>
</dbReference>
<dbReference type="FunFam" id="3.20.20.80:FF:000050">
    <property type="entry name" value="Beta-mannosidase B"/>
    <property type="match status" value="1"/>
</dbReference>
<dbReference type="AlphaFoldDB" id="A0A261G4W6"/>
<keyword evidence="3" id="KW-0378">Hydrolase</keyword>
<protein>
    <recommendedName>
        <fullName evidence="2">beta-mannosidase</fullName>
        <ecNumber evidence="2">3.2.1.25</ecNumber>
    </recommendedName>
</protein>
<sequence length="908" mass="102128">MILNPVNTQTLDFGWTLFADNLEAAPTALRERLACGISASVPGEAAVDLLNAGLIPDPFDADNEVAVQWIGDIDWRYECRFDWHDDGAIRHDLVALGIDTIATLTLNGQLVDAVENAFRTYRWDVRGMLRDGENLLTVRFRSPVAVTDELEHRRGFYPHAERFAFNQIRKPAYGFGWDWGIAVPSAGIIQPIAIESWSGVRVYDIRPLVDVELADVGKADCGTLDIAGSIERADTGRVTDMMHPYADKMPVDLDICVDHGDTHIEQRITVPADRTTFRIRLDVNQPDLWWPIGYGGQPLYDISVTPVALHSDDYSIGWHGRIGFRSVRANTSIDELGRPFQLIVNGQPIHVRGYNWIPASVFVSQVTADDYKRLMRDLIESNTNMLRIWGGGIYESDDLYELADEQGMLIWQDFMFACAMYPEEVDMVAQVEDEAREQIVRLSSHPSLVIWNGSNENYVAYAQWDDYRQGLRDEDRAPDAYGGREKPWGELYYDTVIPKLLNQLDPTRLYLPSSPMSFNKHAAQSSDVDGTIHIWDVWNSADYRKYADYTPRFADEFGYQGPPAWSTLTRVVHDKVMDPFSPQMLAHQKANLGNYKIARGMRSHLTPGSFDDMDWSAQGGARWLIDTDRWDNIEDWHWAAQLQQAQAVRFAIAHMRSLEPVNAGILIWQINDDWPVISWSAVDYDGHRKPLWYASKRAYAPYFATIQQSVSETRLAAAWPGIKPEPDGISLHVVNDGMTSVDGTWSLRRTMLDGTVLAEADLTCAVGAHDAVHVEIPDTVAQFDDVSNEIIVADFFNGDGSASLTFDRVIYDPVDVIDQRLHSDAIETTIEASANADGYLLSVRATSYVRDLFCMVDKVCDTASVDDGMISLLAGEELVLHICSPVVDAPDRFTAPNVLRSANDLRHR</sequence>
<dbReference type="PANTHER" id="PTHR43730">
    <property type="entry name" value="BETA-MANNOSIDASE"/>
    <property type="match status" value="1"/>
</dbReference>
<comment type="caution">
    <text evidence="6">The sequence shown here is derived from an EMBL/GenBank/DDBJ whole genome shotgun (WGS) entry which is preliminary data.</text>
</comment>
<accession>A0A261G4W6</accession>